<organism evidence="2 3">
    <name type="scientific">Curtobacterium citreum</name>
    <dbReference type="NCBI Taxonomy" id="2036"/>
    <lineage>
        <taxon>Bacteria</taxon>
        <taxon>Bacillati</taxon>
        <taxon>Actinomycetota</taxon>
        <taxon>Actinomycetes</taxon>
        <taxon>Micrococcales</taxon>
        <taxon>Microbacteriaceae</taxon>
        <taxon>Curtobacterium</taxon>
    </lineage>
</organism>
<evidence type="ECO:0000313" key="2">
    <source>
        <dbReference type="EMBL" id="MEK0170638.1"/>
    </source>
</evidence>
<proteinExistence type="predicted"/>
<feature type="domain" description="MmyB-like transcription regulator ligand binding" evidence="1">
    <location>
        <begin position="13"/>
        <end position="176"/>
    </location>
</feature>
<comment type="caution">
    <text evidence="2">The sequence shown here is derived from an EMBL/GenBank/DDBJ whole genome shotgun (WGS) entry which is preliminary data.</text>
</comment>
<gene>
    <name evidence="2" type="ORF">WMN62_04075</name>
</gene>
<dbReference type="Gene3D" id="3.30.450.180">
    <property type="match status" value="1"/>
</dbReference>
<sequence length="182" mass="19477">MSTDDGADGRRALLERLVLPWRTVPAVVYDRHLTIRIVNDLARALHRTFRPGANLARSAFLPSGDGARAGSSVDPAGTTPVGARLAAELRRSLDEHHQDRGYVELIGELAARSAAFAQFWAEPDGAEPSGVVGFALHGTGRVVLAYHRFSVPGPDGDTLLLWHGADDTSTGRLAALARSLHD</sequence>
<dbReference type="RefSeq" id="WP_148061673.1">
    <property type="nucleotide sequence ID" value="NZ_JBBKAP010000003.1"/>
</dbReference>
<dbReference type="EMBL" id="JBBLYY010000024">
    <property type="protein sequence ID" value="MEK0170638.1"/>
    <property type="molecule type" value="Genomic_DNA"/>
</dbReference>
<protein>
    <recommendedName>
        <fullName evidence="1">MmyB-like transcription regulator ligand binding domain-containing protein</fullName>
    </recommendedName>
</protein>
<dbReference type="PANTHER" id="PTHR35010">
    <property type="entry name" value="BLL4672 PROTEIN-RELATED"/>
    <property type="match status" value="1"/>
</dbReference>
<evidence type="ECO:0000259" key="1">
    <source>
        <dbReference type="Pfam" id="PF17765"/>
    </source>
</evidence>
<accession>A0ABU8Y736</accession>
<name>A0ABU8Y736_9MICO</name>
<dbReference type="Proteomes" id="UP001370299">
    <property type="component" value="Unassembled WGS sequence"/>
</dbReference>
<reference evidence="2 3" key="1">
    <citation type="submission" date="2024-03" db="EMBL/GenBank/DDBJ databases">
        <title>Whole genomes of four grape xylem sap localized bacterial endophytes.</title>
        <authorList>
            <person name="Kumar G."/>
            <person name="Savka M.A."/>
        </authorList>
    </citation>
    <scope>NUCLEOTIDE SEQUENCE [LARGE SCALE GENOMIC DNA]</scope>
    <source>
        <strain evidence="2 3">RIT_GXS8</strain>
    </source>
</reference>
<keyword evidence="3" id="KW-1185">Reference proteome</keyword>
<evidence type="ECO:0000313" key="3">
    <source>
        <dbReference type="Proteomes" id="UP001370299"/>
    </source>
</evidence>
<dbReference type="InterPro" id="IPR041413">
    <property type="entry name" value="MLTR_LBD"/>
</dbReference>
<dbReference type="Pfam" id="PF17765">
    <property type="entry name" value="MLTR_LBD"/>
    <property type="match status" value="1"/>
</dbReference>